<dbReference type="PANTHER" id="PTHR23416:SF23">
    <property type="entry name" value="ACETYLTRANSFERASE C18B11.09C-RELATED"/>
    <property type="match status" value="1"/>
</dbReference>
<protein>
    <submittedName>
        <fullName evidence="3">Putative colanic acid biosynthesis acetyltransferase</fullName>
    </submittedName>
</protein>
<proteinExistence type="inferred from homology"/>
<evidence type="ECO:0000256" key="1">
    <source>
        <dbReference type="ARBA" id="ARBA00007274"/>
    </source>
</evidence>
<dbReference type="CDD" id="cd05825">
    <property type="entry name" value="LbH_wcaF_like"/>
    <property type="match status" value="1"/>
</dbReference>
<dbReference type="Gene3D" id="2.160.10.10">
    <property type="entry name" value="Hexapeptide repeat proteins"/>
    <property type="match status" value="1"/>
</dbReference>
<dbReference type="GO" id="GO:0005829">
    <property type="term" value="C:cytosol"/>
    <property type="evidence" value="ECO:0007669"/>
    <property type="project" value="TreeGrafter"/>
</dbReference>
<dbReference type="InterPro" id="IPR051159">
    <property type="entry name" value="Hexapeptide_acetyltransf"/>
</dbReference>
<dbReference type="EMBL" id="WIVV01000056">
    <property type="protein sequence ID" value="MQU43489.1"/>
    <property type="molecule type" value="Genomic_DNA"/>
</dbReference>
<comment type="similarity">
    <text evidence="1">Belongs to the transferase hexapeptide repeat family.</text>
</comment>
<dbReference type="InterPro" id="IPR011004">
    <property type="entry name" value="Trimer_LpxA-like_sf"/>
</dbReference>
<dbReference type="PANTHER" id="PTHR23416">
    <property type="entry name" value="SIALIC ACID SYNTHASE-RELATED"/>
    <property type="match status" value="1"/>
</dbReference>
<organism evidence="3 4">
    <name type="scientific">Pseudomonas helleri</name>
    <dbReference type="NCBI Taxonomy" id="1608996"/>
    <lineage>
        <taxon>Bacteria</taxon>
        <taxon>Pseudomonadati</taxon>
        <taxon>Pseudomonadota</taxon>
        <taxon>Gammaproteobacteria</taxon>
        <taxon>Pseudomonadales</taxon>
        <taxon>Pseudomonadaceae</taxon>
        <taxon>Pseudomonas</taxon>
    </lineage>
</organism>
<evidence type="ECO:0000313" key="4">
    <source>
        <dbReference type="Proteomes" id="UP000466863"/>
    </source>
</evidence>
<dbReference type="Proteomes" id="UP000466863">
    <property type="component" value="Unassembled WGS sequence"/>
</dbReference>
<evidence type="ECO:0000256" key="2">
    <source>
        <dbReference type="ARBA" id="ARBA00022679"/>
    </source>
</evidence>
<name>A0A6I1WQC1_9PSED</name>
<dbReference type="SUPFAM" id="SSF51161">
    <property type="entry name" value="Trimeric LpxA-like enzymes"/>
    <property type="match status" value="1"/>
</dbReference>
<accession>A0A6I1WQC1</accession>
<evidence type="ECO:0000313" key="3">
    <source>
        <dbReference type="EMBL" id="MQU43489.1"/>
    </source>
</evidence>
<keyword evidence="2 3" id="KW-0808">Transferase</keyword>
<dbReference type="GO" id="GO:0008374">
    <property type="term" value="F:O-acyltransferase activity"/>
    <property type="evidence" value="ECO:0007669"/>
    <property type="project" value="TreeGrafter"/>
</dbReference>
<comment type="caution">
    <text evidence="3">The sequence shown here is derived from an EMBL/GenBank/DDBJ whole genome shotgun (WGS) entry which is preliminary data.</text>
</comment>
<reference evidence="3 4" key="1">
    <citation type="submission" date="2019-10" db="EMBL/GenBank/DDBJ databases">
        <title>Evaluation of single-gene subtyping targets for Pseudomonas.</title>
        <authorList>
            <person name="Reichler S.J."/>
            <person name="Orsi R.H."/>
            <person name="Wiedmann M."/>
            <person name="Martin N.H."/>
            <person name="Murphy S.I."/>
        </authorList>
    </citation>
    <scope>NUCLEOTIDE SEQUENCE [LARGE SCALE GENOMIC DNA]</scope>
    <source>
        <strain evidence="3 4">FSL R10-1876</strain>
    </source>
</reference>
<dbReference type="RefSeq" id="WP_153356406.1">
    <property type="nucleotide sequence ID" value="NZ_JBEBPR010000007.1"/>
</dbReference>
<gene>
    <name evidence="3" type="ORF">GHO28_13395</name>
</gene>
<sequence>MIIKNNDPYTSASFSFAHRLKRQLWNTTYLLFFKFSPRPLHIWRSILLRLFGAKIGKGVHIYPGAKIWAPWNLNVGNYVGIADGATIYNMDIIKIGNYSVISQGAHLCGGSHDYNSSNFQLFAKPIILGEHVWVCAEAFVSLGVTVPDGVVIGARSLVTKTITEPWSVYAGHPAKRIGARTRN</sequence>
<dbReference type="AlphaFoldDB" id="A0A6I1WQC1"/>